<dbReference type="AlphaFoldDB" id="A0A8S3ING2"/>
<feature type="non-terminal residue" evidence="2">
    <location>
        <position position="1"/>
    </location>
</feature>
<proteinExistence type="predicted"/>
<feature type="region of interest" description="Disordered" evidence="1">
    <location>
        <begin position="43"/>
        <end position="68"/>
    </location>
</feature>
<dbReference type="Proteomes" id="UP000681720">
    <property type="component" value="Unassembled WGS sequence"/>
</dbReference>
<protein>
    <submittedName>
        <fullName evidence="2">Uncharacterized protein</fullName>
    </submittedName>
</protein>
<comment type="caution">
    <text evidence="2">The sequence shown here is derived from an EMBL/GenBank/DDBJ whole genome shotgun (WGS) entry which is preliminary data.</text>
</comment>
<dbReference type="Gene3D" id="1.10.8.10">
    <property type="entry name" value="DNA helicase RuvA subunit, C-terminal domain"/>
    <property type="match status" value="1"/>
</dbReference>
<feature type="non-terminal residue" evidence="2">
    <location>
        <position position="167"/>
    </location>
</feature>
<gene>
    <name evidence="2" type="ORF">GIL414_LOCUS77429</name>
</gene>
<name>A0A8S3ING2_9BILA</name>
<accession>A0A8S3ING2</accession>
<evidence type="ECO:0000313" key="3">
    <source>
        <dbReference type="Proteomes" id="UP000681720"/>
    </source>
</evidence>
<feature type="compositionally biased region" description="Polar residues" evidence="1">
    <location>
        <begin position="47"/>
        <end position="64"/>
    </location>
</feature>
<evidence type="ECO:0000256" key="1">
    <source>
        <dbReference type="SAM" id="MobiDB-lite"/>
    </source>
</evidence>
<evidence type="ECO:0000313" key="2">
    <source>
        <dbReference type="EMBL" id="CAF5203773.1"/>
    </source>
</evidence>
<sequence>MINTVHQQVPLASLEAIRYDLETTKNIQRTIVNLNERVAAAARAANKPTSSTTSSHAISKPSDGSNHRQTYERLKQELIEKNRQLFLNKNFHDKRFRSSFHSVINELRNEARTPVSILQTMPRQCCKCNDENQQTVEPAVMKEQNELPKLKQLIERINRENQTNPKL</sequence>
<dbReference type="EMBL" id="CAJOBJ010347640">
    <property type="protein sequence ID" value="CAF5203773.1"/>
    <property type="molecule type" value="Genomic_DNA"/>
</dbReference>
<reference evidence="2" key="1">
    <citation type="submission" date="2021-02" db="EMBL/GenBank/DDBJ databases">
        <authorList>
            <person name="Nowell W R."/>
        </authorList>
    </citation>
    <scope>NUCLEOTIDE SEQUENCE</scope>
</reference>
<organism evidence="2 3">
    <name type="scientific">Rotaria magnacalcarata</name>
    <dbReference type="NCBI Taxonomy" id="392030"/>
    <lineage>
        <taxon>Eukaryota</taxon>
        <taxon>Metazoa</taxon>
        <taxon>Spiralia</taxon>
        <taxon>Gnathifera</taxon>
        <taxon>Rotifera</taxon>
        <taxon>Eurotatoria</taxon>
        <taxon>Bdelloidea</taxon>
        <taxon>Philodinida</taxon>
        <taxon>Philodinidae</taxon>
        <taxon>Rotaria</taxon>
    </lineage>
</organism>